<dbReference type="CDD" id="cd11793">
    <property type="entry name" value="SH3_ephexin1_like"/>
    <property type="match status" value="1"/>
</dbReference>
<dbReference type="PANTHER" id="PTHR12845">
    <property type="entry name" value="GUANINE NUCLEOTIDE EXCHANGE FACTOR"/>
    <property type="match status" value="1"/>
</dbReference>
<dbReference type="CDD" id="cd01221">
    <property type="entry name" value="PH_ephexin"/>
    <property type="match status" value="1"/>
</dbReference>
<dbReference type="PROSITE" id="PS50010">
    <property type="entry name" value="DH_2"/>
    <property type="match status" value="1"/>
</dbReference>
<dbReference type="Pfam" id="PF00621">
    <property type="entry name" value="RhoGEF"/>
    <property type="match status" value="1"/>
</dbReference>
<dbReference type="Gene3D" id="2.30.29.30">
    <property type="entry name" value="Pleckstrin-homology domain (PH domain)/Phosphotyrosine-binding domain (PTB)"/>
    <property type="match status" value="1"/>
</dbReference>
<dbReference type="SUPFAM" id="SSF48065">
    <property type="entry name" value="DBL homology domain (DH-domain)"/>
    <property type="match status" value="1"/>
</dbReference>
<dbReference type="Proteomes" id="UP000285301">
    <property type="component" value="Unassembled WGS sequence"/>
</dbReference>
<dbReference type="InterPro" id="IPR001452">
    <property type="entry name" value="SH3_domain"/>
</dbReference>
<feature type="region of interest" description="Disordered" evidence="4">
    <location>
        <begin position="73"/>
        <end position="142"/>
    </location>
</feature>
<feature type="compositionally biased region" description="Polar residues" evidence="4">
    <location>
        <begin position="85"/>
        <end position="94"/>
    </location>
</feature>
<dbReference type="Pfam" id="PF00018">
    <property type="entry name" value="SH3_1"/>
    <property type="match status" value="1"/>
</dbReference>
<evidence type="ECO:0000313" key="9">
    <source>
        <dbReference type="Proteomes" id="UP000285301"/>
    </source>
</evidence>
<dbReference type="InterPro" id="IPR000219">
    <property type="entry name" value="DH_dom"/>
</dbReference>
<dbReference type="GO" id="GO:0005085">
    <property type="term" value="F:guanyl-nucleotide exchange factor activity"/>
    <property type="evidence" value="ECO:0007669"/>
    <property type="project" value="InterPro"/>
</dbReference>
<keyword evidence="1 2" id="KW-0728">SH3 domain</keyword>
<dbReference type="InterPro" id="IPR047271">
    <property type="entry name" value="Ephexin-like"/>
</dbReference>
<protein>
    <submittedName>
        <fullName evidence="8">Rho guanine nucleotide exchange factor 26-like protein</fullName>
    </submittedName>
</protein>
<dbReference type="OrthoDB" id="27593at2759"/>
<feature type="domain" description="SH3" evidence="5">
    <location>
        <begin position="1002"/>
        <end position="1063"/>
    </location>
</feature>
<keyword evidence="3" id="KW-0175">Coiled coil</keyword>
<evidence type="ECO:0000256" key="4">
    <source>
        <dbReference type="SAM" id="MobiDB-lite"/>
    </source>
</evidence>
<dbReference type="EMBL" id="NCKU01003731">
    <property type="protein sequence ID" value="RWS07018.1"/>
    <property type="molecule type" value="Genomic_DNA"/>
</dbReference>
<accession>A0A3S3P563</accession>
<evidence type="ECO:0000259" key="6">
    <source>
        <dbReference type="PROSITE" id="PS50010"/>
    </source>
</evidence>
<feature type="compositionally biased region" description="Low complexity" evidence="4">
    <location>
        <begin position="73"/>
        <end position="83"/>
    </location>
</feature>
<comment type="caution">
    <text evidence="8">The sequence shown here is derived from an EMBL/GenBank/DDBJ whole genome shotgun (WGS) entry which is preliminary data.</text>
</comment>
<dbReference type="InterPro" id="IPR011993">
    <property type="entry name" value="PH-like_dom_sf"/>
</dbReference>
<dbReference type="InterPro" id="IPR036028">
    <property type="entry name" value="SH3-like_dom_sf"/>
</dbReference>
<dbReference type="PROSITE" id="PS50002">
    <property type="entry name" value="SH3"/>
    <property type="match status" value="1"/>
</dbReference>
<evidence type="ECO:0000259" key="5">
    <source>
        <dbReference type="PROSITE" id="PS50002"/>
    </source>
</evidence>
<dbReference type="SMART" id="SM00326">
    <property type="entry name" value="SH3"/>
    <property type="match status" value="1"/>
</dbReference>
<keyword evidence="9" id="KW-1185">Reference proteome</keyword>
<dbReference type="AlphaFoldDB" id="A0A3S3P563"/>
<dbReference type="Gene3D" id="1.20.900.10">
    <property type="entry name" value="Dbl homology (DH) domain"/>
    <property type="match status" value="1"/>
</dbReference>
<feature type="coiled-coil region" evidence="3">
    <location>
        <begin position="334"/>
        <end position="365"/>
    </location>
</feature>
<dbReference type="STRING" id="1965070.A0A3S3P563"/>
<dbReference type="PANTHER" id="PTHR12845:SF5">
    <property type="entry name" value="EPHEXIN, ISOFORM D"/>
    <property type="match status" value="1"/>
</dbReference>
<dbReference type="Gene3D" id="2.30.30.40">
    <property type="entry name" value="SH3 Domains"/>
    <property type="match status" value="1"/>
</dbReference>
<organism evidence="8 9">
    <name type="scientific">Dinothrombium tinctorium</name>
    <dbReference type="NCBI Taxonomy" id="1965070"/>
    <lineage>
        <taxon>Eukaryota</taxon>
        <taxon>Metazoa</taxon>
        <taxon>Ecdysozoa</taxon>
        <taxon>Arthropoda</taxon>
        <taxon>Chelicerata</taxon>
        <taxon>Arachnida</taxon>
        <taxon>Acari</taxon>
        <taxon>Acariformes</taxon>
        <taxon>Trombidiformes</taxon>
        <taxon>Prostigmata</taxon>
        <taxon>Anystina</taxon>
        <taxon>Parasitengona</taxon>
        <taxon>Trombidioidea</taxon>
        <taxon>Trombidiidae</taxon>
        <taxon>Dinothrombium</taxon>
    </lineage>
</organism>
<evidence type="ECO:0000313" key="8">
    <source>
        <dbReference type="EMBL" id="RWS08265.1"/>
    </source>
</evidence>
<feature type="compositionally biased region" description="Polar residues" evidence="4">
    <location>
        <begin position="399"/>
        <end position="420"/>
    </location>
</feature>
<gene>
    <name evidence="8" type="ORF">B4U79_01009</name>
    <name evidence="7" type="ORF">B4U79_02632</name>
</gene>
<dbReference type="InterPro" id="IPR035899">
    <property type="entry name" value="DBL_dom_sf"/>
</dbReference>
<proteinExistence type="predicted"/>
<dbReference type="EMBL" id="NCKU01003056">
    <property type="protein sequence ID" value="RWS08265.1"/>
    <property type="molecule type" value="Genomic_DNA"/>
</dbReference>
<dbReference type="CDD" id="cd00160">
    <property type="entry name" value="RhoGEF"/>
    <property type="match status" value="1"/>
</dbReference>
<sequence>MIGLFECRLKAMNRDDEDADIVEKDMKQDEEDYTYLLIERRRKRLSRRNSEESKNEVSCRSRSVETRVMQITSAAKTSTAAESVPISSNEQNRQLRSKSELSESVKNLRSFENRSKIKESEEEKEDRIKAKTENRQSTPRYNTLSSGISLSCNKLVKCESESDLKRNSIGRLQKESIDLSIGDSGHLTEENIYEPLWSYRACDSPGGMNKALKRFSDSDDLSLNSDDNSLYSDSSSYSSGNYDTTVGKISGFLTCPPPLPPRRLSSGNKKTNNNYCNIATLGPIDSKSCSIGEELSNICNKMNIGGEDEDHIYQSIYEHIQNTEELLKNEKMPKMEHEEMLKKLIKELQTLVENAKQAKSLFQSNDVYKSNSCDTLLLEEGKSDADVKTIPKSLSIDGSSKTVLESNESAKTDASSSRPQSEIEFDESDYANLPTSKNNHYANFAPPVEKAASSKKNSLIESIIDSTSGDLKKFLVSRHSSAYSTTSSASEAYITANTAEGQKRVNVNSLEEESNIYPFANTKVITLKKFSETERYIDFDDTVKSPLDDQPLYQFYDKHVKRQQALMIYADSSSTDVDDFFDDDDDRLYGSVYTKTSEQKNAAGKHLSVMDIVDGGIRKLWCEVPQVKEQGLLEKLTPQQRKQQEAMFEVITSEASYLKSLTILVKHFVNNPEFQNPEVIDARKKKDLFSNIDEIYDISKRLMEDLEKIWQHNIIISDVCETLHRYASSHFDPYVNYCKYQMNQERILKEMQEKPKFAEALKRLEANACCQGLTILSFILLPMQRITRYPLLVDAILTRLSSDSPNLEICKKTLLQLNKVVRDCNAAARQYERWHELSEVERKLRFMNIKKFPLASASRFLLKKGEVTRIKPEFQSSILIGSMSKSPYWSKSQNYLFLFNDLLVITKKKSDDYFNVYDYCDRNLVQILPINNGIIEGSPVTLNHKPPENFKYLAQITFLRNHCGKNCEYYFNFSSDNERLRWIEAIEPPKSDNPNEKIYEEWDCPQVLCEKRYVAQQPDELTIEEADVINVFRKSANDWYEGEKISDGSRGWFPACHTVEIANKHVRARNLRIRHRLLVLTESMLEKQFKK</sequence>
<dbReference type="SMART" id="SM00325">
    <property type="entry name" value="RhoGEF"/>
    <property type="match status" value="1"/>
</dbReference>
<dbReference type="SUPFAM" id="SSF50729">
    <property type="entry name" value="PH domain-like"/>
    <property type="match status" value="1"/>
</dbReference>
<name>A0A3S3P563_9ACAR</name>
<reference evidence="8 9" key="1">
    <citation type="journal article" date="2018" name="Gigascience">
        <title>Genomes of trombidid mites reveal novel predicted allergens and laterally-transferred genes associated with secondary metabolism.</title>
        <authorList>
            <person name="Dong X."/>
            <person name="Chaisiri K."/>
            <person name="Xia D."/>
            <person name="Armstrong S.D."/>
            <person name="Fang Y."/>
            <person name="Donnelly M.J."/>
            <person name="Kadowaki T."/>
            <person name="McGarry J.W."/>
            <person name="Darby A.C."/>
            <person name="Makepeace B.L."/>
        </authorList>
    </citation>
    <scope>NUCLEOTIDE SEQUENCE [LARGE SCALE GENOMIC DNA]</scope>
    <source>
        <strain evidence="8">UoL-WK</strain>
    </source>
</reference>
<dbReference type="SUPFAM" id="SSF50044">
    <property type="entry name" value="SH3-domain"/>
    <property type="match status" value="1"/>
</dbReference>
<evidence type="ECO:0000313" key="7">
    <source>
        <dbReference type="EMBL" id="RWS07018.1"/>
    </source>
</evidence>
<dbReference type="InterPro" id="IPR047270">
    <property type="entry name" value="PH_ephexin"/>
</dbReference>
<evidence type="ECO:0000256" key="1">
    <source>
        <dbReference type="ARBA" id="ARBA00022443"/>
    </source>
</evidence>
<feature type="region of interest" description="Disordered" evidence="4">
    <location>
        <begin position="399"/>
        <end position="424"/>
    </location>
</feature>
<feature type="domain" description="DH" evidence="6">
    <location>
        <begin position="642"/>
        <end position="827"/>
    </location>
</feature>
<feature type="compositionally biased region" description="Basic and acidic residues" evidence="4">
    <location>
        <begin position="109"/>
        <end position="134"/>
    </location>
</feature>
<evidence type="ECO:0000256" key="2">
    <source>
        <dbReference type="PROSITE-ProRule" id="PRU00192"/>
    </source>
</evidence>
<reference evidence="8" key="2">
    <citation type="submission" date="2018-11" db="EMBL/GenBank/DDBJ databases">
        <title>Trombidioid mite genomics.</title>
        <authorList>
            <person name="Dong X."/>
        </authorList>
    </citation>
    <scope>NUCLEOTIDE SEQUENCE</scope>
    <source>
        <strain evidence="8">UoL-WK</strain>
    </source>
</reference>
<evidence type="ECO:0000256" key="3">
    <source>
        <dbReference type="SAM" id="Coils"/>
    </source>
</evidence>